<accession>A0A4Y7JVS6</accession>
<reference evidence="2 3" key="1">
    <citation type="journal article" date="2018" name="Science">
        <title>The opium poppy genome and morphinan production.</title>
        <authorList>
            <person name="Guo L."/>
            <person name="Winzer T."/>
            <person name="Yang X."/>
            <person name="Li Y."/>
            <person name="Ning Z."/>
            <person name="He Z."/>
            <person name="Teodor R."/>
            <person name="Lu Y."/>
            <person name="Bowser T.A."/>
            <person name="Graham I.A."/>
            <person name="Ye K."/>
        </authorList>
    </citation>
    <scope>NUCLEOTIDE SEQUENCE [LARGE SCALE GENOMIC DNA]</scope>
    <source>
        <strain evidence="3">cv. HN1</strain>
        <tissue evidence="2">Leaves</tissue>
    </source>
</reference>
<proteinExistence type="predicted"/>
<sequence>GCGGDGGTGDGDLYTYGGGDDDEGGAEDDGILAGSDCVDGVEPNINPSVGMGFNNIDDAWEFYRTFGKETGFPVMKSTFKKNVAREIRSYTFTCPRADDMGQLKKGFWADGRCREEYKEFGEVISFDTAYLVNSKVADRAVKSEFAFNDIKQLEILKTLEVEPKSPATNECKEGEEKNSLEEEIVNNDMVNDIVNDTILNPIEIKRFGRPRSNTYKSTRKYSKKRIIASTDVNACNEQDEPVSVDVPAPKKRGRPPGSKNKNKEITNLNADRNVQVVPQQESTKISPPFHMYQPNEFVPQAPTYQANGVAPQVHMYQPLGIL</sequence>
<gene>
    <name evidence="2" type="ORF">C5167_008486</name>
</gene>
<dbReference type="Proteomes" id="UP000316621">
    <property type="component" value="Chromosome 6"/>
</dbReference>
<dbReference type="Gramene" id="RZC64807">
    <property type="protein sequence ID" value="RZC64807"/>
    <property type="gene ID" value="C5167_008486"/>
</dbReference>
<dbReference type="PANTHER" id="PTHR47718">
    <property type="entry name" value="OS01G0519700 PROTEIN"/>
    <property type="match status" value="1"/>
</dbReference>
<keyword evidence="3" id="KW-1185">Reference proteome</keyword>
<feature type="compositionally biased region" description="Acidic residues" evidence="1">
    <location>
        <begin position="19"/>
        <end position="28"/>
    </location>
</feature>
<evidence type="ECO:0000256" key="1">
    <source>
        <dbReference type="SAM" id="MobiDB-lite"/>
    </source>
</evidence>
<dbReference type="AlphaFoldDB" id="A0A4Y7JVS6"/>
<protein>
    <submittedName>
        <fullName evidence="2">Uncharacterized protein</fullName>
    </submittedName>
</protein>
<organism evidence="2 3">
    <name type="scientific">Papaver somniferum</name>
    <name type="common">Opium poppy</name>
    <dbReference type="NCBI Taxonomy" id="3469"/>
    <lineage>
        <taxon>Eukaryota</taxon>
        <taxon>Viridiplantae</taxon>
        <taxon>Streptophyta</taxon>
        <taxon>Embryophyta</taxon>
        <taxon>Tracheophyta</taxon>
        <taxon>Spermatophyta</taxon>
        <taxon>Magnoliopsida</taxon>
        <taxon>Ranunculales</taxon>
        <taxon>Papaveraceae</taxon>
        <taxon>Papaveroideae</taxon>
        <taxon>Papaver</taxon>
    </lineage>
</organism>
<evidence type="ECO:0000313" key="3">
    <source>
        <dbReference type="Proteomes" id="UP000316621"/>
    </source>
</evidence>
<feature type="compositionally biased region" description="Gly residues" evidence="1">
    <location>
        <begin position="1"/>
        <end position="10"/>
    </location>
</feature>
<dbReference type="PANTHER" id="PTHR47718:SF13">
    <property type="entry name" value="OS09G0290500 PROTEIN"/>
    <property type="match status" value="1"/>
</dbReference>
<name>A0A4Y7JVS6_PAPSO</name>
<feature type="region of interest" description="Disordered" evidence="1">
    <location>
        <begin position="1"/>
        <end position="28"/>
    </location>
</feature>
<evidence type="ECO:0000313" key="2">
    <source>
        <dbReference type="EMBL" id="RZC64807.1"/>
    </source>
</evidence>
<feature type="non-terminal residue" evidence="2">
    <location>
        <position position="1"/>
    </location>
</feature>
<dbReference type="EMBL" id="CM010720">
    <property type="protein sequence ID" value="RZC64807.1"/>
    <property type="molecule type" value="Genomic_DNA"/>
</dbReference>
<feature type="region of interest" description="Disordered" evidence="1">
    <location>
        <begin position="237"/>
        <end position="272"/>
    </location>
</feature>